<comment type="caution">
    <text evidence="2">The sequence shown here is derived from an EMBL/GenBank/DDBJ whole genome shotgun (WGS) entry which is preliminary data.</text>
</comment>
<dbReference type="RefSeq" id="WP_182613973.1">
    <property type="nucleotide sequence ID" value="NZ_BAAATF010000001.1"/>
</dbReference>
<sequence>MPQIEPESATHPRFDASDLLLTFKVTAIVEALGVSKLSDAKDQPIVRTLVDGLVDDQGWGDHLVSSEPEPPRVLATSQALIALVPFCGGGPARRFDGPVAWLQGELSNNSGLDTIEIAFGCLALARMRDAGLGLDDTDSVIRQTTRSLAPWLRGRWSTPLEYVQYHYYVPAPDDARNHQVSFPLQIIVALALLTSGSWRPARHAVHGIAGDLFDTVERNGGTRSTASKRQPMVDINWVDQLLEIYLRQQALRPVSWRLTGILRRMRWLSRLAVLALLLAVTVVATVIAVDPGISALTTAVVTTVVAISSGIATSVIQVWLRFKD</sequence>
<evidence type="ECO:0000313" key="2">
    <source>
        <dbReference type="EMBL" id="MBA8806207.1"/>
    </source>
</evidence>
<keyword evidence="1" id="KW-0472">Membrane</keyword>
<name>A0A7W3J4L0_9MICO</name>
<gene>
    <name evidence="2" type="ORF">FHX71_000149</name>
</gene>
<evidence type="ECO:0000256" key="1">
    <source>
        <dbReference type="SAM" id="Phobius"/>
    </source>
</evidence>
<organism evidence="2 3">
    <name type="scientific">Promicromonospora sukumoe</name>
    <dbReference type="NCBI Taxonomy" id="88382"/>
    <lineage>
        <taxon>Bacteria</taxon>
        <taxon>Bacillati</taxon>
        <taxon>Actinomycetota</taxon>
        <taxon>Actinomycetes</taxon>
        <taxon>Micrococcales</taxon>
        <taxon>Promicromonosporaceae</taxon>
        <taxon>Promicromonospora</taxon>
    </lineage>
</organism>
<dbReference type="AlphaFoldDB" id="A0A7W3J4L0"/>
<proteinExistence type="predicted"/>
<feature type="transmembrane region" description="Helical" evidence="1">
    <location>
        <begin position="267"/>
        <end position="289"/>
    </location>
</feature>
<accession>A0A7W3J4L0</accession>
<dbReference type="Proteomes" id="UP000540568">
    <property type="component" value="Unassembled WGS sequence"/>
</dbReference>
<keyword evidence="1" id="KW-1133">Transmembrane helix</keyword>
<keyword evidence="1" id="KW-0812">Transmembrane</keyword>
<feature type="transmembrane region" description="Helical" evidence="1">
    <location>
        <begin position="295"/>
        <end position="320"/>
    </location>
</feature>
<reference evidence="2 3" key="1">
    <citation type="submission" date="2020-07" db="EMBL/GenBank/DDBJ databases">
        <title>Sequencing the genomes of 1000 actinobacteria strains.</title>
        <authorList>
            <person name="Klenk H.-P."/>
        </authorList>
    </citation>
    <scope>NUCLEOTIDE SEQUENCE [LARGE SCALE GENOMIC DNA]</scope>
    <source>
        <strain evidence="2 3">DSM 44121</strain>
    </source>
</reference>
<dbReference type="EMBL" id="JACGWV010000001">
    <property type="protein sequence ID" value="MBA8806207.1"/>
    <property type="molecule type" value="Genomic_DNA"/>
</dbReference>
<evidence type="ECO:0000313" key="3">
    <source>
        <dbReference type="Proteomes" id="UP000540568"/>
    </source>
</evidence>
<keyword evidence="3" id="KW-1185">Reference proteome</keyword>
<protein>
    <submittedName>
        <fullName evidence="2">Uncharacterized protein</fullName>
    </submittedName>
</protein>